<reference evidence="6" key="1">
    <citation type="submission" date="2020-05" db="EMBL/GenBank/DDBJ databases">
        <authorList>
            <person name="Chiriac C."/>
            <person name="Salcher M."/>
            <person name="Ghai R."/>
            <person name="Kavagutti S V."/>
        </authorList>
    </citation>
    <scope>NUCLEOTIDE SEQUENCE</scope>
</reference>
<evidence type="ECO:0000313" key="6">
    <source>
        <dbReference type="EMBL" id="CAB4892438.1"/>
    </source>
</evidence>
<dbReference type="InterPro" id="IPR050486">
    <property type="entry name" value="Mannose-1P_guanyltransferase"/>
</dbReference>
<organism evidence="6">
    <name type="scientific">freshwater metagenome</name>
    <dbReference type="NCBI Taxonomy" id="449393"/>
    <lineage>
        <taxon>unclassified sequences</taxon>
        <taxon>metagenomes</taxon>
        <taxon>ecological metagenomes</taxon>
    </lineage>
</organism>
<dbReference type="CDD" id="cd04181">
    <property type="entry name" value="NTP_transferase"/>
    <property type="match status" value="1"/>
</dbReference>
<evidence type="ECO:0000313" key="4">
    <source>
        <dbReference type="EMBL" id="CAB4556186.1"/>
    </source>
</evidence>
<comment type="similarity">
    <text evidence="1">Belongs to the transferase hexapeptide repeat family.</text>
</comment>
<dbReference type="Pfam" id="PF25087">
    <property type="entry name" value="GMPPB_C"/>
    <property type="match status" value="1"/>
</dbReference>
<gene>
    <name evidence="4" type="ORF">UFOPK1358_01929</name>
    <name evidence="5" type="ORF">UFOPK2766_00268</name>
    <name evidence="6" type="ORF">UFOPK3519_00369</name>
</gene>
<evidence type="ECO:0000259" key="3">
    <source>
        <dbReference type="Pfam" id="PF25087"/>
    </source>
</evidence>
<dbReference type="EMBL" id="CAFBMG010000017">
    <property type="protein sequence ID" value="CAB4892438.1"/>
    <property type="molecule type" value="Genomic_DNA"/>
</dbReference>
<dbReference type="EMBL" id="CAEZYU010000007">
    <property type="protein sequence ID" value="CAB4730283.1"/>
    <property type="molecule type" value="Genomic_DNA"/>
</dbReference>
<dbReference type="EMBL" id="CAEZSF010000271">
    <property type="protein sequence ID" value="CAB4556186.1"/>
    <property type="molecule type" value="Genomic_DNA"/>
</dbReference>
<feature type="domain" description="Mannose-1-phosphate guanyltransferase C-terminal" evidence="3">
    <location>
        <begin position="243"/>
        <end position="317"/>
    </location>
</feature>
<dbReference type="Gene3D" id="3.90.550.10">
    <property type="entry name" value="Spore Coat Polysaccharide Biosynthesis Protein SpsA, Chain A"/>
    <property type="match status" value="1"/>
</dbReference>
<sequence>MLAVVLVGGFGTRLRPLTLSKPKQMLPVGQVTMLERVVAKLAAAGVTQVILSLGYQPDAFLEEFPDGMCAGVNMHYAVEPEPLDTAGAIRFAANHAGITERFFAVNGDVLTDLDLAGLWAAHESFGGEATLALTPVEDPSRYGVVPIDSAGRVEAFIEKPPAGTAPSNWINAGTYVLEPSIFDRIPANGRVSIERETFPAIVADKALYGMHSDAYWIDAGTPEAYLQAHLDLIDGVRGAPEECVDSSATVHSDAVVSRSMIGPGVHIEAGAQVVDSVVMSNCRVGAGAQISRSILGGGCSVGESSSLSDLSIVGFDQDLGAGTVSVGGRFPSPETW</sequence>
<name>A0A6J7FF59_9ZZZZ</name>
<accession>A0A6J7FF59</accession>
<feature type="domain" description="Nucleotidyl transferase" evidence="2">
    <location>
        <begin position="3"/>
        <end position="232"/>
    </location>
</feature>
<dbReference type="InterPro" id="IPR029044">
    <property type="entry name" value="Nucleotide-diphossugar_trans"/>
</dbReference>
<evidence type="ECO:0000256" key="1">
    <source>
        <dbReference type="ARBA" id="ARBA00007274"/>
    </source>
</evidence>
<dbReference type="AlphaFoldDB" id="A0A6J7FF59"/>
<dbReference type="InterPro" id="IPR056729">
    <property type="entry name" value="GMPPB_C"/>
</dbReference>
<protein>
    <submittedName>
        <fullName evidence="6">Unannotated protein</fullName>
    </submittedName>
</protein>
<dbReference type="PANTHER" id="PTHR22572">
    <property type="entry name" value="SUGAR-1-PHOSPHATE GUANYL TRANSFERASE"/>
    <property type="match status" value="1"/>
</dbReference>
<dbReference type="Pfam" id="PF00483">
    <property type="entry name" value="NTP_transferase"/>
    <property type="match status" value="1"/>
</dbReference>
<dbReference type="InterPro" id="IPR005835">
    <property type="entry name" value="NTP_transferase_dom"/>
</dbReference>
<evidence type="ECO:0000313" key="5">
    <source>
        <dbReference type="EMBL" id="CAB4730283.1"/>
    </source>
</evidence>
<evidence type="ECO:0000259" key="2">
    <source>
        <dbReference type="Pfam" id="PF00483"/>
    </source>
</evidence>
<dbReference type="Gene3D" id="2.160.10.10">
    <property type="entry name" value="Hexapeptide repeat proteins"/>
    <property type="match status" value="1"/>
</dbReference>
<dbReference type="CDD" id="cd03356">
    <property type="entry name" value="LbH_G1P_AT_C_like"/>
    <property type="match status" value="1"/>
</dbReference>
<dbReference type="SUPFAM" id="SSF53448">
    <property type="entry name" value="Nucleotide-diphospho-sugar transferases"/>
    <property type="match status" value="1"/>
</dbReference>
<proteinExistence type="inferred from homology"/>